<keyword evidence="5" id="KW-0547">Nucleotide-binding</keyword>
<accession>D0EY64</accession>
<evidence type="ECO:0000259" key="9">
    <source>
        <dbReference type="Pfam" id="PF13193"/>
    </source>
</evidence>
<evidence type="ECO:0000256" key="7">
    <source>
        <dbReference type="ARBA" id="ARBA00034252"/>
    </source>
</evidence>
<dbReference type="SUPFAM" id="SSF56801">
    <property type="entry name" value="Acetyl-CoA synthetase-like"/>
    <property type="match status" value="1"/>
</dbReference>
<dbReference type="CDD" id="cd05904">
    <property type="entry name" value="4CL"/>
    <property type="match status" value="1"/>
</dbReference>
<dbReference type="FunFam" id="3.40.50.12780:FF:000003">
    <property type="entry name" value="Long-chain-fatty-acid--CoA ligase FadD"/>
    <property type="match status" value="1"/>
</dbReference>
<proteinExistence type="evidence at transcript level"/>
<evidence type="ECO:0000256" key="4">
    <source>
        <dbReference type="ARBA" id="ARBA00022598"/>
    </source>
</evidence>
<keyword evidence="4 10" id="KW-0436">Ligase</keyword>
<name>D0EY64_EUCCA</name>
<organism evidence="10">
    <name type="scientific">Eucalyptus camaldulensis</name>
    <name type="common">River red gum</name>
    <dbReference type="NCBI Taxonomy" id="34316"/>
    <lineage>
        <taxon>Eukaryota</taxon>
        <taxon>Viridiplantae</taxon>
        <taxon>Streptophyta</taxon>
        <taxon>Embryophyta</taxon>
        <taxon>Tracheophyta</taxon>
        <taxon>Spermatophyta</taxon>
        <taxon>Magnoliopsida</taxon>
        <taxon>eudicotyledons</taxon>
        <taxon>Gunneridae</taxon>
        <taxon>Pentapetalae</taxon>
        <taxon>rosids</taxon>
        <taxon>malvids</taxon>
        <taxon>Myrtales</taxon>
        <taxon>Myrtaceae</taxon>
        <taxon>Myrtoideae</taxon>
        <taxon>Eucalypteae</taxon>
        <taxon>Eucalyptus</taxon>
    </lineage>
</organism>
<dbReference type="PROSITE" id="PS00455">
    <property type="entry name" value="AMP_BINDING"/>
    <property type="match status" value="1"/>
</dbReference>
<evidence type="ECO:0000256" key="2">
    <source>
        <dbReference type="ARBA" id="ARBA00006432"/>
    </source>
</evidence>
<dbReference type="Gene3D" id="3.40.50.12780">
    <property type="entry name" value="N-terminal domain of ligase-like"/>
    <property type="match status" value="1"/>
</dbReference>
<comment type="cofactor">
    <cofactor evidence="1">
        <name>Mg(2+)</name>
        <dbReference type="ChEBI" id="CHEBI:18420"/>
    </cofactor>
</comment>
<dbReference type="EMBL" id="GQ916947">
    <property type="protein sequence ID" value="ACX68559.1"/>
    <property type="molecule type" value="mRNA"/>
</dbReference>
<sequence>MEAKPSEQPREFIFRSKLPDIYIPDNLSLHAYCFENISEFADRPCVINGATGRTYTYAEVELISRRVSAGLNGLGVGQGDMIMLLLQNCPEFVFAFLGASYRGAISTTANPFYTPGEIAKQASAAQAKIVITQAAYADKVRPFAEENGLSVVCIDTAPEGCLHFSELMQADENAAPAADVKPDDVLALPYSSGTTGLPKGVMLTHRGQVTSVAQQVDGDNPNLYFHKEDVILCTLPLFHIYSLNSVMFCALRVGAAILIMQKFEIMALMELVQRYRVTILPIVPPIVLAIAKSAEVDRYDLSSIRTIMSGAAPMGKELEDTVRAKLPNAKLGQGYGMTEAGPVLAMCLAFAKEPFEIKSGACGTVVRNAEMKIVDPETGASLPRNQAGEICIRGHQIMKGYLNDPEATANTIDKEGWLHTGDIGYIDDDDELFIVDRLKELIKYKGFQVAPAELEAMLIAHPSISDAAVVPMKDEVASEVPVAFVVKSNGSVITEDEIKQYISKQVVFYKRINRVFFTDAIPKAPSGKILRKDLRAKLASGVYN</sequence>
<feature type="domain" description="AMP-binding enzyme C-terminal" evidence="9">
    <location>
        <begin position="453"/>
        <end position="528"/>
    </location>
</feature>
<dbReference type="GO" id="GO:0005524">
    <property type="term" value="F:ATP binding"/>
    <property type="evidence" value="ECO:0007669"/>
    <property type="project" value="UniProtKB-KW"/>
</dbReference>
<dbReference type="InterPro" id="IPR042099">
    <property type="entry name" value="ANL_N_sf"/>
</dbReference>
<dbReference type="PANTHER" id="PTHR24096:SF149">
    <property type="entry name" value="AMP-BINDING DOMAIN-CONTAINING PROTEIN-RELATED"/>
    <property type="match status" value="1"/>
</dbReference>
<dbReference type="PANTHER" id="PTHR24096">
    <property type="entry name" value="LONG-CHAIN-FATTY-ACID--COA LIGASE"/>
    <property type="match status" value="1"/>
</dbReference>
<dbReference type="AlphaFoldDB" id="D0EY64"/>
<feature type="domain" description="AMP-dependent synthetase/ligase" evidence="8">
    <location>
        <begin position="35"/>
        <end position="402"/>
    </location>
</feature>
<dbReference type="Gene3D" id="3.30.300.30">
    <property type="match status" value="1"/>
</dbReference>
<dbReference type="EC" id="6.2.1.12" evidence="3"/>
<evidence type="ECO:0000256" key="6">
    <source>
        <dbReference type="ARBA" id="ARBA00022840"/>
    </source>
</evidence>
<gene>
    <name evidence="10" type="primary">4CL</name>
</gene>
<evidence type="ECO:0000313" key="10">
    <source>
        <dbReference type="EMBL" id="ACX68559.1"/>
    </source>
</evidence>
<comment type="similarity">
    <text evidence="2">Belongs to the ATP-dependent AMP-binding enzyme family.</text>
</comment>
<dbReference type="InterPro" id="IPR045851">
    <property type="entry name" value="AMP-bd_C_sf"/>
</dbReference>
<evidence type="ECO:0000256" key="3">
    <source>
        <dbReference type="ARBA" id="ARBA00012959"/>
    </source>
</evidence>
<keyword evidence="6" id="KW-0067">ATP-binding</keyword>
<comment type="catalytic activity">
    <reaction evidence="7">
        <text>(E)-4-coumarate + ATP + CoA = (E)-4-coumaroyl-CoA + AMP + diphosphate</text>
        <dbReference type="Rhea" id="RHEA:19641"/>
        <dbReference type="ChEBI" id="CHEBI:12876"/>
        <dbReference type="ChEBI" id="CHEBI:30616"/>
        <dbReference type="ChEBI" id="CHEBI:33019"/>
        <dbReference type="ChEBI" id="CHEBI:57287"/>
        <dbReference type="ChEBI" id="CHEBI:85008"/>
        <dbReference type="ChEBI" id="CHEBI:456215"/>
        <dbReference type="EC" id="6.2.1.12"/>
    </reaction>
    <physiologicalReaction direction="left-to-right" evidence="7">
        <dbReference type="Rhea" id="RHEA:19642"/>
    </physiologicalReaction>
</comment>
<evidence type="ECO:0000256" key="1">
    <source>
        <dbReference type="ARBA" id="ARBA00001946"/>
    </source>
</evidence>
<dbReference type="InterPro" id="IPR025110">
    <property type="entry name" value="AMP-bd_C"/>
</dbReference>
<evidence type="ECO:0000259" key="8">
    <source>
        <dbReference type="Pfam" id="PF00501"/>
    </source>
</evidence>
<dbReference type="GO" id="GO:0016207">
    <property type="term" value="F:4-coumarate-CoA ligase activity"/>
    <property type="evidence" value="ECO:0007669"/>
    <property type="project" value="UniProtKB-EC"/>
</dbReference>
<evidence type="ECO:0000256" key="5">
    <source>
        <dbReference type="ARBA" id="ARBA00022741"/>
    </source>
</evidence>
<protein>
    <recommendedName>
        <fullName evidence="3">4-coumarate--CoA ligase</fullName>
        <ecNumber evidence="3">6.2.1.12</ecNumber>
    </recommendedName>
</protein>
<dbReference type="Pfam" id="PF13193">
    <property type="entry name" value="AMP-binding_C"/>
    <property type="match status" value="1"/>
</dbReference>
<dbReference type="InterPro" id="IPR020845">
    <property type="entry name" value="AMP-binding_CS"/>
</dbReference>
<dbReference type="InterPro" id="IPR000873">
    <property type="entry name" value="AMP-dep_synth/lig_dom"/>
</dbReference>
<reference evidence="10" key="1">
    <citation type="submission" date="2009-09" db="EMBL/GenBank/DDBJ databases">
        <title>Isolation of a cDNA and a genomic clone encoding 4-coumarate:CoA ligase (4CL) from Eucalyptus camaldulensis.</title>
        <authorList>
            <person name="Zhang D.Q."/>
            <person name="Huang Q.Y."/>
            <person name="Gu Z.J."/>
            <person name="Fan S.G."/>
            <person name="Deng S.Y."/>
        </authorList>
    </citation>
    <scope>NUCLEOTIDE SEQUENCE</scope>
    <source>
        <tissue evidence="10">Xylem</tissue>
    </source>
</reference>
<dbReference type="FunFam" id="3.30.300.30:FF:000007">
    <property type="entry name" value="4-coumarate--CoA ligase 2"/>
    <property type="match status" value="1"/>
</dbReference>
<dbReference type="Pfam" id="PF00501">
    <property type="entry name" value="AMP-binding"/>
    <property type="match status" value="1"/>
</dbReference>